<dbReference type="PANTHER" id="PTHR43721:SF22">
    <property type="entry name" value="ELONGATION FACTOR TU, MITOCHONDRIAL"/>
    <property type="match status" value="1"/>
</dbReference>
<dbReference type="SUPFAM" id="SSF50465">
    <property type="entry name" value="EF-Tu/eEF-1alpha/eIF2-gamma C-terminal domain"/>
    <property type="match status" value="1"/>
</dbReference>
<dbReference type="SUPFAM" id="SSF50447">
    <property type="entry name" value="Translation proteins"/>
    <property type="match status" value="1"/>
</dbReference>
<evidence type="ECO:0000259" key="5">
    <source>
        <dbReference type="Pfam" id="PF09107"/>
    </source>
</evidence>
<dbReference type="PANTHER" id="PTHR43721">
    <property type="entry name" value="ELONGATION FACTOR TU-RELATED"/>
    <property type="match status" value="1"/>
</dbReference>
<dbReference type="GO" id="GO:0003746">
    <property type="term" value="F:translation elongation factor activity"/>
    <property type="evidence" value="ECO:0007669"/>
    <property type="project" value="InterPro"/>
</dbReference>
<keyword evidence="2" id="KW-0342">GTP-binding</keyword>
<dbReference type="GO" id="GO:0005525">
    <property type="term" value="F:GTP binding"/>
    <property type="evidence" value="ECO:0007669"/>
    <property type="project" value="UniProtKB-KW"/>
</dbReference>
<dbReference type="InterPro" id="IPR015191">
    <property type="entry name" value="SelB_WHD4"/>
</dbReference>
<dbReference type="InterPro" id="IPR036388">
    <property type="entry name" value="WH-like_DNA-bd_sf"/>
</dbReference>
<dbReference type="Pfam" id="PF25461">
    <property type="entry name" value="Beta-barrel_SelB"/>
    <property type="match status" value="1"/>
</dbReference>
<feature type="domain" description="Selenocysteine-specific elongation factor beta-barrel" evidence="6">
    <location>
        <begin position="103"/>
        <end position="172"/>
    </location>
</feature>
<dbReference type="InterPro" id="IPR004161">
    <property type="entry name" value="EFTu-like_2"/>
</dbReference>
<dbReference type="Pfam" id="PF09107">
    <property type="entry name" value="WHD_3rd_SelB"/>
    <property type="match status" value="1"/>
</dbReference>
<dbReference type="Gene3D" id="1.10.10.2770">
    <property type="match status" value="1"/>
</dbReference>
<evidence type="ECO:0000259" key="4">
    <source>
        <dbReference type="Pfam" id="PF09106"/>
    </source>
</evidence>
<comment type="caution">
    <text evidence="7">The sequence shown here is derived from an EMBL/GenBank/DDBJ whole genome shotgun (WGS) entry which is preliminary data.</text>
</comment>
<evidence type="ECO:0000259" key="6">
    <source>
        <dbReference type="Pfam" id="PF25461"/>
    </source>
</evidence>
<dbReference type="Pfam" id="PF03144">
    <property type="entry name" value="GTP_EFTU_D2"/>
    <property type="match status" value="1"/>
</dbReference>
<dbReference type="SUPFAM" id="SSF46785">
    <property type="entry name" value="Winged helix' DNA-binding domain"/>
    <property type="match status" value="2"/>
</dbReference>
<feature type="domain" description="Elongation factor SelB fourth winged-helix" evidence="5">
    <location>
        <begin position="395"/>
        <end position="438"/>
    </location>
</feature>
<dbReference type="InterPro" id="IPR009001">
    <property type="entry name" value="Transl_elong_EF1A/Init_IF2_C"/>
</dbReference>
<evidence type="ECO:0008006" key="9">
    <source>
        <dbReference type="Google" id="ProtNLM"/>
    </source>
</evidence>
<dbReference type="Pfam" id="PF09106">
    <property type="entry name" value="WHD_2nd_SelB"/>
    <property type="match status" value="1"/>
</dbReference>
<dbReference type="Proteomes" id="UP000319836">
    <property type="component" value="Unassembled WGS sequence"/>
</dbReference>
<feature type="domain" description="Translation elongation factor EFTu-like" evidence="3">
    <location>
        <begin position="8"/>
        <end position="74"/>
    </location>
</feature>
<evidence type="ECO:0000313" key="8">
    <source>
        <dbReference type="Proteomes" id="UP000319836"/>
    </source>
</evidence>
<dbReference type="AlphaFoldDB" id="A0A538U6M3"/>
<evidence type="ECO:0000313" key="7">
    <source>
        <dbReference type="EMBL" id="TMQ71517.1"/>
    </source>
</evidence>
<feature type="domain" description="Translation elongation factor SelB winged helix type 2" evidence="4">
    <location>
        <begin position="260"/>
        <end position="314"/>
    </location>
</feature>
<protein>
    <recommendedName>
        <fullName evidence="9">Translation elongation factor SelB winged helix type 3 domain-containing protein</fullName>
    </recommendedName>
</protein>
<evidence type="ECO:0000259" key="3">
    <source>
        <dbReference type="Pfam" id="PF03144"/>
    </source>
</evidence>
<sequence>MFVAEGFGTVVTGTLWRGAVRTGESLELLPGGRTARVRRVQVHGATVAAARAGQRTALALHGLDRDQVTRGDWLVTPGALAASSVMDVRFELLPDVPKAWPAQARVRFHLGAGEQLGRLVLLEGKPLAPGGTALAQLRLERPAVPARGDRFVIRSYSPARTIGGGTVIEPVAQRRRRQATGLDALALHESGSLAARALQRLEQEASPVATAALARTLSESEGAVAVALETLRRDDAVTTPVEGRWLASSRWRVAREQLTAAVAAYAERHPARFGIPKGELKSALKSAIDPALFDAAFGALEREDALVVRADRVRPAGAAWEPPARTLAALEKLLASLESAGYAVPENAQWQRPLGAEAAEVMALGLFLGRLVRVSQELTYSARQLADLQSRLRRHFTSKPTLDVSDFKALTGASRKYAVPLLEHGDRAGWTVRSGDVRKPGGKLA</sequence>
<reference evidence="7 8" key="1">
    <citation type="journal article" date="2019" name="Nat. Microbiol.">
        <title>Mediterranean grassland soil C-N compound turnover is dependent on rainfall and depth, and is mediated by genomically divergent microorganisms.</title>
        <authorList>
            <person name="Diamond S."/>
            <person name="Andeer P.F."/>
            <person name="Li Z."/>
            <person name="Crits-Christoph A."/>
            <person name="Burstein D."/>
            <person name="Anantharaman K."/>
            <person name="Lane K.R."/>
            <person name="Thomas B.C."/>
            <person name="Pan C."/>
            <person name="Northen T.R."/>
            <person name="Banfield J.F."/>
        </authorList>
    </citation>
    <scope>NUCLEOTIDE SEQUENCE [LARGE SCALE GENOMIC DNA]</scope>
    <source>
        <strain evidence="7">WS_10</strain>
    </source>
</reference>
<dbReference type="InterPro" id="IPR015190">
    <property type="entry name" value="Elong_fac_SelB-wing-hlx_typ-2"/>
</dbReference>
<dbReference type="GO" id="GO:0003723">
    <property type="term" value="F:RNA binding"/>
    <property type="evidence" value="ECO:0007669"/>
    <property type="project" value="InterPro"/>
</dbReference>
<organism evidence="7 8">
    <name type="scientific">Eiseniibacteriota bacterium</name>
    <dbReference type="NCBI Taxonomy" id="2212470"/>
    <lineage>
        <taxon>Bacteria</taxon>
        <taxon>Candidatus Eiseniibacteriota</taxon>
    </lineage>
</organism>
<accession>A0A538U6M3</accession>
<evidence type="ECO:0000256" key="2">
    <source>
        <dbReference type="ARBA" id="ARBA00023134"/>
    </source>
</evidence>
<dbReference type="GO" id="GO:0001514">
    <property type="term" value="P:selenocysteine incorporation"/>
    <property type="evidence" value="ECO:0007669"/>
    <property type="project" value="InterPro"/>
</dbReference>
<proteinExistence type="predicted"/>
<dbReference type="InterPro" id="IPR009000">
    <property type="entry name" value="Transl_B-barrel_sf"/>
</dbReference>
<keyword evidence="1" id="KW-0547">Nucleotide-binding</keyword>
<gene>
    <name evidence="7" type="ORF">E6K80_05435</name>
</gene>
<dbReference type="InterPro" id="IPR036390">
    <property type="entry name" value="WH_DNA-bd_sf"/>
</dbReference>
<dbReference type="InterPro" id="IPR050055">
    <property type="entry name" value="EF-Tu_GTPase"/>
</dbReference>
<dbReference type="InterPro" id="IPR057335">
    <property type="entry name" value="Beta-barrel_SelB"/>
</dbReference>
<dbReference type="Gene3D" id="1.10.10.10">
    <property type="entry name" value="Winged helix-like DNA-binding domain superfamily/Winged helix DNA-binding domain"/>
    <property type="match status" value="1"/>
</dbReference>
<dbReference type="GO" id="GO:0005737">
    <property type="term" value="C:cytoplasm"/>
    <property type="evidence" value="ECO:0007669"/>
    <property type="project" value="InterPro"/>
</dbReference>
<evidence type="ECO:0000256" key="1">
    <source>
        <dbReference type="ARBA" id="ARBA00022741"/>
    </source>
</evidence>
<dbReference type="CDD" id="cd15491">
    <property type="entry name" value="selB_III"/>
    <property type="match status" value="1"/>
</dbReference>
<dbReference type="EMBL" id="VBPA01000121">
    <property type="protein sequence ID" value="TMQ71517.1"/>
    <property type="molecule type" value="Genomic_DNA"/>
</dbReference>
<name>A0A538U6M3_UNCEI</name>
<dbReference type="Gene3D" id="2.40.30.10">
    <property type="entry name" value="Translation factors"/>
    <property type="match status" value="1"/>
</dbReference>